<feature type="non-terminal residue" evidence="1">
    <location>
        <position position="1"/>
    </location>
</feature>
<dbReference type="AlphaFoldDB" id="A0A5J9UIA5"/>
<gene>
    <name evidence="1" type="ORF">EJB05_25913</name>
</gene>
<comment type="caution">
    <text evidence="1">The sequence shown here is derived from an EMBL/GenBank/DDBJ whole genome shotgun (WGS) entry which is preliminary data.</text>
</comment>
<dbReference type="Proteomes" id="UP000324897">
    <property type="component" value="Chromosome 2"/>
</dbReference>
<evidence type="ECO:0000313" key="2">
    <source>
        <dbReference type="Proteomes" id="UP000324897"/>
    </source>
</evidence>
<keyword evidence="2" id="KW-1185">Reference proteome</keyword>
<proteinExistence type="predicted"/>
<evidence type="ECO:0000313" key="1">
    <source>
        <dbReference type="EMBL" id="TVU23539.1"/>
    </source>
</evidence>
<organism evidence="1 2">
    <name type="scientific">Eragrostis curvula</name>
    <name type="common">weeping love grass</name>
    <dbReference type="NCBI Taxonomy" id="38414"/>
    <lineage>
        <taxon>Eukaryota</taxon>
        <taxon>Viridiplantae</taxon>
        <taxon>Streptophyta</taxon>
        <taxon>Embryophyta</taxon>
        <taxon>Tracheophyta</taxon>
        <taxon>Spermatophyta</taxon>
        <taxon>Magnoliopsida</taxon>
        <taxon>Liliopsida</taxon>
        <taxon>Poales</taxon>
        <taxon>Poaceae</taxon>
        <taxon>PACMAD clade</taxon>
        <taxon>Chloridoideae</taxon>
        <taxon>Eragrostideae</taxon>
        <taxon>Eragrostidinae</taxon>
        <taxon>Eragrostis</taxon>
    </lineage>
</organism>
<dbReference type="EMBL" id="RWGY01000013">
    <property type="protein sequence ID" value="TVU23539.1"/>
    <property type="molecule type" value="Genomic_DNA"/>
</dbReference>
<name>A0A5J9UIA5_9POAL</name>
<accession>A0A5J9UIA5</accession>
<dbReference type="Gramene" id="TVU23539">
    <property type="protein sequence ID" value="TVU23539"/>
    <property type="gene ID" value="EJB05_25913"/>
</dbReference>
<protein>
    <submittedName>
        <fullName evidence="1">Uncharacterized protein</fullName>
    </submittedName>
</protein>
<sequence length="60" mass="6769">ISMGDDIRLLKNRFAKISQLSIMPPQRVRADQDEFLDMEAPNTCYTNGSELHIANVFGVT</sequence>
<reference evidence="1 2" key="1">
    <citation type="journal article" date="2019" name="Sci. Rep.">
        <title>A high-quality genome of Eragrostis curvula grass provides insights into Poaceae evolution and supports new strategies to enhance forage quality.</title>
        <authorList>
            <person name="Carballo J."/>
            <person name="Santos B.A.C.M."/>
            <person name="Zappacosta D."/>
            <person name="Garbus I."/>
            <person name="Selva J.P."/>
            <person name="Gallo C.A."/>
            <person name="Diaz A."/>
            <person name="Albertini E."/>
            <person name="Caccamo M."/>
            <person name="Echenique V."/>
        </authorList>
    </citation>
    <scope>NUCLEOTIDE SEQUENCE [LARGE SCALE GENOMIC DNA]</scope>
    <source>
        <strain evidence="2">cv. Victoria</strain>
        <tissue evidence="1">Leaf</tissue>
    </source>
</reference>